<reference evidence="3" key="1">
    <citation type="submission" date="2016-04" db="EMBL/GenBank/DDBJ databases">
        <authorList>
            <person name="Quiroz-Castaneda R.E."/>
            <person name="Martinez-Ocampo F."/>
        </authorList>
    </citation>
    <scope>NUCLEOTIDE SEQUENCE [LARGE SCALE GENOMIC DNA]</scope>
    <source>
        <strain evidence="3">INIFAP01</strain>
    </source>
</reference>
<proteinExistence type="predicted"/>
<feature type="transmembrane region" description="Helical" evidence="1">
    <location>
        <begin position="6"/>
        <end position="25"/>
    </location>
</feature>
<keyword evidence="1" id="KW-0472">Membrane</keyword>
<evidence type="ECO:0000313" key="2">
    <source>
        <dbReference type="EMBL" id="OAL09825.1"/>
    </source>
</evidence>
<dbReference type="AlphaFoldDB" id="A0A1A9QCZ6"/>
<protein>
    <submittedName>
        <fullName evidence="2">Uncharacterized protein</fullName>
    </submittedName>
</protein>
<dbReference type="EMBL" id="LWUJ01000014">
    <property type="protein sequence ID" value="OAL09825.1"/>
    <property type="molecule type" value="Genomic_DNA"/>
</dbReference>
<evidence type="ECO:0000313" key="3">
    <source>
        <dbReference type="Proteomes" id="UP000077623"/>
    </source>
</evidence>
<dbReference type="Proteomes" id="UP000077623">
    <property type="component" value="Unassembled WGS sequence"/>
</dbReference>
<keyword evidence="3" id="KW-1185">Reference proteome</keyword>
<comment type="caution">
    <text evidence="2">The sequence shown here is derived from an EMBL/GenBank/DDBJ whole genome shotgun (WGS) entry which is preliminary data.</text>
</comment>
<dbReference type="STRING" id="432608.A6V39_05200"/>
<gene>
    <name evidence="2" type="ORF">A6V39_05200</name>
</gene>
<evidence type="ECO:0000256" key="1">
    <source>
        <dbReference type="SAM" id="Phobius"/>
    </source>
</evidence>
<organism evidence="2 3">
    <name type="scientific">Candidatus Mycoplasma haematobovis</name>
    <dbReference type="NCBI Taxonomy" id="432608"/>
    <lineage>
        <taxon>Bacteria</taxon>
        <taxon>Bacillati</taxon>
        <taxon>Mycoplasmatota</taxon>
        <taxon>Mollicutes</taxon>
        <taxon>Mycoplasmataceae</taxon>
        <taxon>Mycoplasma</taxon>
    </lineage>
</organism>
<keyword evidence="1" id="KW-0812">Transmembrane</keyword>
<dbReference type="RefSeq" id="WP_187150678.1">
    <property type="nucleotide sequence ID" value="NZ_LWUJ01000014.1"/>
</dbReference>
<sequence>MSKLIPIVAGVTGTAIIGAGGGYLLSTQNTKTIKDSFKPALIKLDNSEEELLKIKLTKLKTGTIFSGNKKLKEAQDKEKTTTNSGLADLKKACQEIYDSGFTNKNSDTFKDFQAYCAKTNKDKVAKGKWAIDDSTAQWKTKHEKLKNPKSSLIAELNQIANTKSTNGEELKTWCKNNGELVFEGDEDKTFKNIEEFCTKDS</sequence>
<name>A0A1A9QCZ6_9MOLU</name>
<accession>A0A1A9QCZ6</accession>
<keyword evidence="1" id="KW-1133">Transmembrane helix</keyword>